<evidence type="ECO:0000313" key="2">
    <source>
        <dbReference type="EMBL" id="EMP29115.1"/>
    </source>
</evidence>
<reference evidence="3" key="1">
    <citation type="journal article" date="2013" name="Nat. Genet.">
        <title>The draft genomes of soft-shell turtle and green sea turtle yield insights into the development and evolution of the turtle-specific body plan.</title>
        <authorList>
            <person name="Wang Z."/>
            <person name="Pascual-Anaya J."/>
            <person name="Zadissa A."/>
            <person name="Li W."/>
            <person name="Niimura Y."/>
            <person name="Huang Z."/>
            <person name="Li C."/>
            <person name="White S."/>
            <person name="Xiong Z."/>
            <person name="Fang D."/>
            <person name="Wang B."/>
            <person name="Ming Y."/>
            <person name="Chen Y."/>
            <person name="Zheng Y."/>
            <person name="Kuraku S."/>
            <person name="Pignatelli M."/>
            <person name="Herrero J."/>
            <person name="Beal K."/>
            <person name="Nozawa M."/>
            <person name="Li Q."/>
            <person name="Wang J."/>
            <person name="Zhang H."/>
            <person name="Yu L."/>
            <person name="Shigenobu S."/>
            <person name="Wang J."/>
            <person name="Liu J."/>
            <person name="Flicek P."/>
            <person name="Searle S."/>
            <person name="Wang J."/>
            <person name="Kuratani S."/>
            <person name="Yin Y."/>
            <person name="Aken B."/>
            <person name="Zhang G."/>
            <person name="Irie N."/>
        </authorList>
    </citation>
    <scope>NUCLEOTIDE SEQUENCE [LARGE SCALE GENOMIC DNA]</scope>
</reference>
<dbReference type="AlphaFoldDB" id="M7B117"/>
<evidence type="ECO:0000313" key="3">
    <source>
        <dbReference type="Proteomes" id="UP000031443"/>
    </source>
</evidence>
<organism evidence="2 3">
    <name type="scientific">Chelonia mydas</name>
    <name type="common">Green sea-turtle</name>
    <name type="synonym">Chelonia agassizi</name>
    <dbReference type="NCBI Taxonomy" id="8469"/>
    <lineage>
        <taxon>Eukaryota</taxon>
        <taxon>Metazoa</taxon>
        <taxon>Chordata</taxon>
        <taxon>Craniata</taxon>
        <taxon>Vertebrata</taxon>
        <taxon>Euteleostomi</taxon>
        <taxon>Archelosauria</taxon>
        <taxon>Testudinata</taxon>
        <taxon>Testudines</taxon>
        <taxon>Cryptodira</taxon>
        <taxon>Durocryptodira</taxon>
        <taxon>Americhelydia</taxon>
        <taxon>Chelonioidea</taxon>
        <taxon>Cheloniidae</taxon>
        <taxon>Chelonia</taxon>
    </lineage>
</organism>
<proteinExistence type="predicted"/>
<accession>M7B117</accession>
<keyword evidence="3" id="KW-1185">Reference proteome</keyword>
<dbReference type="Proteomes" id="UP000031443">
    <property type="component" value="Unassembled WGS sequence"/>
</dbReference>
<sequence>MDPAARAQSPEALGSPEGALGCPVDNQALQPQVVQLTSDSQGLQEQGLCTQPFMVQFPLQIPFSPQCRLFSPPSSLTTFGQNPGPPPQLELPSPCLSPPPGQQSVLRKQGHSSSNRGWGTSKKNGKNILHGTDSAAGAKTQEVM</sequence>
<protein>
    <submittedName>
        <fullName evidence="2">Uncharacterized protein</fullName>
    </submittedName>
</protein>
<feature type="region of interest" description="Disordered" evidence="1">
    <location>
        <begin position="72"/>
        <end position="144"/>
    </location>
</feature>
<feature type="region of interest" description="Disordered" evidence="1">
    <location>
        <begin position="1"/>
        <end position="24"/>
    </location>
</feature>
<feature type="compositionally biased region" description="Polar residues" evidence="1">
    <location>
        <begin position="111"/>
        <end position="122"/>
    </location>
</feature>
<dbReference type="EMBL" id="KB558902">
    <property type="protein sequence ID" value="EMP29115.1"/>
    <property type="molecule type" value="Genomic_DNA"/>
</dbReference>
<evidence type="ECO:0000256" key="1">
    <source>
        <dbReference type="SAM" id="MobiDB-lite"/>
    </source>
</evidence>
<gene>
    <name evidence="2" type="ORF">UY3_13779</name>
</gene>
<feature type="compositionally biased region" description="Pro residues" evidence="1">
    <location>
        <begin position="83"/>
        <end position="101"/>
    </location>
</feature>
<name>M7B117_CHEMY</name>